<protein>
    <submittedName>
        <fullName evidence="1">Unnamed protein product</fullName>
    </submittedName>
</protein>
<dbReference type="Proteomes" id="UP001165064">
    <property type="component" value="Unassembled WGS sequence"/>
</dbReference>
<evidence type="ECO:0000313" key="1">
    <source>
        <dbReference type="EMBL" id="GME78648.1"/>
    </source>
</evidence>
<gene>
    <name evidence="1" type="ORF">Amon02_000354400</name>
</gene>
<organism evidence="1 2">
    <name type="scientific">Ambrosiozyma monospora</name>
    <name type="common">Yeast</name>
    <name type="synonym">Endomycopsis monosporus</name>
    <dbReference type="NCBI Taxonomy" id="43982"/>
    <lineage>
        <taxon>Eukaryota</taxon>
        <taxon>Fungi</taxon>
        <taxon>Dikarya</taxon>
        <taxon>Ascomycota</taxon>
        <taxon>Saccharomycotina</taxon>
        <taxon>Pichiomycetes</taxon>
        <taxon>Pichiales</taxon>
        <taxon>Pichiaceae</taxon>
        <taxon>Ambrosiozyma</taxon>
    </lineage>
</organism>
<evidence type="ECO:0000313" key="2">
    <source>
        <dbReference type="Proteomes" id="UP001165064"/>
    </source>
</evidence>
<sequence>MLFDTSIIPQNSLDDLTAIFQKITFKSQTTKSTTTTTNPNEGQHLLILQKSISSIINRLTPFSSLKKQTRIGKVIWLDPSPKGQQTHDYDQLFSLFKSLVIMVESDNDIAYLTQTMELLKTKIIPFASSPVNSAIGQKVRISVVFAGDSQVRSNKLMLENLGVLGDVDIYNWLTYKPVLLDRDLISLDMDKGGLDHIFHDSSVIAIDSLAKCLLQLVIASNYKIRVTNAYLKGSGSIKFFKHFQKLYDTHLNSLPPHVKKIVVDQDETLFVDAYSFFNRNVDLVCIDRGVDFVAAVGSQLTYTGLCDTLIGTELGAIAFKPESDDINGNEAGANTAAPNVADTAGSDDFVRFRLGDSKDEIFSLIKDLNFSHVGSILNNKARQIQAEYDKRNQLKDIEEMKKFVGELNRLKELQTWVKRHTLLAEHILSKVKAGDVDEAQTKVGIPELDNVELGEPTSSYFSEFIELQQDILADQLDNKANSAAVLGFMYKHEPKIHDIIKLLILTSVVKKGIRDPEYDMFKTEILNMYGMKYIPLFIKLNELKLVYPREQVSFLSTATNYPESSSMSKVQLINDFNLASKSLNLLPETTEEQPFEDTIYNDADFAYPGYVPIITRLVESIYSRSYNGRSAAAGSTALSTPPRQPHSQSLIQSPSSSSYTSLSQAVHHGKQPRKYGWDNLDLSSINGEIKQEFLVPENKRNLFNSFTSLNAHVSNKMVSTKYNRKDMIIVCCLGGLTYSEISSLRYVIQQAGNDFVKDKQLLIVTTGVIKSDDVIEALF</sequence>
<accession>A0ACB5T0L2</accession>
<keyword evidence="2" id="KW-1185">Reference proteome</keyword>
<name>A0ACB5T0L2_AMBMO</name>
<dbReference type="EMBL" id="BSXS01002270">
    <property type="protein sequence ID" value="GME78648.1"/>
    <property type="molecule type" value="Genomic_DNA"/>
</dbReference>
<reference evidence="1" key="1">
    <citation type="submission" date="2023-04" db="EMBL/GenBank/DDBJ databases">
        <title>Ambrosiozyma monospora NBRC 10751.</title>
        <authorList>
            <person name="Ichikawa N."/>
            <person name="Sato H."/>
            <person name="Tonouchi N."/>
        </authorList>
    </citation>
    <scope>NUCLEOTIDE SEQUENCE</scope>
    <source>
        <strain evidence="1">NBRC 10751</strain>
    </source>
</reference>
<proteinExistence type="predicted"/>
<comment type="caution">
    <text evidence="1">The sequence shown here is derived from an EMBL/GenBank/DDBJ whole genome shotgun (WGS) entry which is preliminary data.</text>
</comment>